<evidence type="ECO:0000313" key="1">
    <source>
        <dbReference type="EMBL" id="CAG8675350.1"/>
    </source>
</evidence>
<name>A0ACA9NTV7_9GLOM</name>
<gene>
    <name evidence="1" type="ORF">SCALOS_LOCUS9528</name>
</gene>
<accession>A0ACA9NTV7</accession>
<protein>
    <submittedName>
        <fullName evidence="1">5188_t:CDS:1</fullName>
    </submittedName>
</protein>
<evidence type="ECO:0000313" key="2">
    <source>
        <dbReference type="Proteomes" id="UP000789860"/>
    </source>
</evidence>
<proteinExistence type="predicted"/>
<sequence>MAEKLEKSSSANSKKEIQHKATKTDTDRIFRQLLLLIFYVGTVTSGSLSRIINPFHESYFSQKSNFLNQWFVKFGWFWTSTIFFIYFWNVIYRNNLVQITKPFFRWTAATLYWYIVTHHWFLDQIYLLTGGKCTLEGSEIESYNFHECEKEIGANWSGGHDISGHCLLLIHSSLFLWEELFSENVKRAKQYNIYTYSLTYFLMLLWWYMLLMTSVYFHNFSELLSGTFFGVLYWIVVYMYILPSRARDWLPCNNKDLEEEVIS</sequence>
<dbReference type="EMBL" id="CAJVPM010030030">
    <property type="protein sequence ID" value="CAG8675350.1"/>
    <property type="molecule type" value="Genomic_DNA"/>
</dbReference>
<reference evidence="1" key="1">
    <citation type="submission" date="2021-06" db="EMBL/GenBank/DDBJ databases">
        <authorList>
            <person name="Kallberg Y."/>
            <person name="Tangrot J."/>
            <person name="Rosling A."/>
        </authorList>
    </citation>
    <scope>NUCLEOTIDE SEQUENCE</scope>
    <source>
        <strain evidence="1">AU212A</strain>
    </source>
</reference>
<keyword evidence="2" id="KW-1185">Reference proteome</keyword>
<dbReference type="Proteomes" id="UP000789860">
    <property type="component" value="Unassembled WGS sequence"/>
</dbReference>
<comment type="caution">
    <text evidence="1">The sequence shown here is derived from an EMBL/GenBank/DDBJ whole genome shotgun (WGS) entry which is preliminary data.</text>
</comment>
<organism evidence="1 2">
    <name type="scientific">Scutellospora calospora</name>
    <dbReference type="NCBI Taxonomy" id="85575"/>
    <lineage>
        <taxon>Eukaryota</taxon>
        <taxon>Fungi</taxon>
        <taxon>Fungi incertae sedis</taxon>
        <taxon>Mucoromycota</taxon>
        <taxon>Glomeromycotina</taxon>
        <taxon>Glomeromycetes</taxon>
        <taxon>Diversisporales</taxon>
        <taxon>Gigasporaceae</taxon>
        <taxon>Scutellospora</taxon>
    </lineage>
</organism>